<keyword evidence="3" id="KW-0547">Nucleotide-binding</keyword>
<keyword evidence="3" id="KW-0378">Hydrolase</keyword>
<name>A0A8J3E8Z1_9GAMM</name>
<dbReference type="SUPFAM" id="SSF52540">
    <property type="entry name" value="P-loop containing nucleoside triphosphate hydrolases"/>
    <property type="match status" value="2"/>
</dbReference>
<dbReference type="InterPro" id="IPR025285">
    <property type="entry name" value="DUF4145"/>
</dbReference>
<dbReference type="GO" id="GO:0009035">
    <property type="term" value="F:type I site-specific deoxyribonuclease activity"/>
    <property type="evidence" value="ECO:0007669"/>
    <property type="project" value="UniProtKB-EC"/>
</dbReference>
<organism evidence="3 4">
    <name type="scientific">Cysteiniphilum litorale</name>
    <dbReference type="NCBI Taxonomy" id="2056700"/>
    <lineage>
        <taxon>Bacteria</taxon>
        <taxon>Pseudomonadati</taxon>
        <taxon>Pseudomonadota</taxon>
        <taxon>Gammaproteobacteria</taxon>
        <taxon>Thiotrichales</taxon>
        <taxon>Fastidiosibacteraceae</taxon>
        <taxon>Cysteiniphilum</taxon>
    </lineage>
</organism>
<feature type="domain" description="Helicase ATP-binding" evidence="2">
    <location>
        <begin position="374"/>
        <end position="526"/>
    </location>
</feature>
<gene>
    <name evidence="3" type="primary">hsdR</name>
    <name evidence="3" type="ORF">GCM10010995_16020</name>
</gene>
<evidence type="ECO:0000259" key="2">
    <source>
        <dbReference type="PROSITE" id="PS51192"/>
    </source>
</evidence>
<dbReference type="GO" id="GO:0005524">
    <property type="term" value="F:ATP binding"/>
    <property type="evidence" value="ECO:0007669"/>
    <property type="project" value="UniProtKB-KW"/>
</dbReference>
<sequence>MMDSNFSFLSKHMTHELVIIQYAEKYLDSDPNGSATKSRTFTEMLVKRMYQAYHLQIPYTNNLASLLQNDDFTDFVGKEVISHLTRVRFCGNDSTHEHKATANQAFEALQSVYLVSAWFAISQGWVTKDQLPRFKKPTPHKVITLKEEEVKKAKEDKKALEDKIKQLEAKLLEQSNALAKQEVTSLATEEIAAIKERGRSSQSTLDLKEVSTRDIINSMLIEANWRLPQDNDPNVIDEFRIAEQYRNKSNHGYADFVLLGKNGKVIGVIEAKSPKKDASAGKSQAQLYADGIEAKQGLRPVIFYSNGYETYIWFDNTEQTPRRLYGFYSQDDLEYALQKQIYRKPIANLSKNTEIANRAYQLSAVATVAEQFGRGLTIKDRKALLVLATGTGKTRVAISICDMLLRAGLAKRILFLCDRLALRNQAETRFREFLTNEPIALIDEKSASTQDARIYLATYNTMNNYFNRFSVGFFDLIISDESHRGIYNTYRSLFLYYDSFQLGLTATPVNFTHRHTFEFFECENGVPTFHYSYDQGVAEGFLCDYKNIENSTQFTRDGVKYHELTAKQKLEFEESFNLEEDASDEDKEKHNIEASHINKKIFLKSTCQQIMRNLMDNGIKSAVDGLVGKTIVFAQNNNHALTLKEVFDELYPELQARNFCTVITSKEEHSAEMFLPYFTGEKTDHNKDVRIAISVDMLDTGIDIPEIVNLVFAKSVRSYTKFLQMIGRGTRTCENLFGPDKHKEYFQIFDHHGNFNHFGERQTIAQPSRSRSTSERIMLKRIALAELFNSRDQKADFDHVIALIKEDLIALPRNNICIKERLRDIDAILAANTLKIFKPQTIHTLKDIAYLMQYLPKNGHSQANDFDHLMTQYALEVEKGGSKTPKIADGIKELLSRLNPDICKTHFEQIKSLVETDALENAKFNELETIRNQLRDLMATLNRTDYTEYLNRIVIDIEENPDKIIYRECKYRAYGERTIDYAKCKDDFQTKLLPLFDQYALLDKIFTSDDQLSGDEIAQAMIIIEKDANIPLTEAYDFFPESKDNISKLLRAIFPRNPLEINKAFNTFIEAHPNLSATAMQAINMLKRQIIRNGFVAAEELTGAPFNSLSNAGLYDAFESDEITIKVMRNLVTPFLHKPAAN</sequence>
<reference evidence="3" key="2">
    <citation type="submission" date="2020-09" db="EMBL/GenBank/DDBJ databases">
        <authorList>
            <person name="Sun Q."/>
            <person name="Zhou Y."/>
        </authorList>
    </citation>
    <scope>NUCLEOTIDE SEQUENCE</scope>
    <source>
        <strain evidence="3">CGMCC 1.15758</strain>
    </source>
</reference>
<dbReference type="GO" id="GO:0005829">
    <property type="term" value="C:cytosol"/>
    <property type="evidence" value="ECO:0007669"/>
    <property type="project" value="TreeGrafter"/>
</dbReference>
<dbReference type="PANTHER" id="PTHR47396">
    <property type="entry name" value="TYPE I RESTRICTION ENZYME ECOKI R PROTEIN"/>
    <property type="match status" value="1"/>
</dbReference>
<feature type="coiled-coil region" evidence="1">
    <location>
        <begin position="143"/>
        <end position="184"/>
    </location>
</feature>
<dbReference type="InterPro" id="IPR027417">
    <property type="entry name" value="P-loop_NTPase"/>
</dbReference>
<dbReference type="AlphaFoldDB" id="A0A8J3E8Z1"/>
<dbReference type="Pfam" id="PF04313">
    <property type="entry name" value="HSDR_N"/>
    <property type="match status" value="1"/>
</dbReference>
<dbReference type="Proteomes" id="UP000636949">
    <property type="component" value="Unassembled WGS sequence"/>
</dbReference>
<dbReference type="PROSITE" id="PS51192">
    <property type="entry name" value="HELICASE_ATP_BIND_1"/>
    <property type="match status" value="1"/>
</dbReference>
<keyword evidence="4" id="KW-1185">Reference proteome</keyword>
<protein>
    <submittedName>
        <fullName evidence="3">DEAD/DEAH box helicase</fullName>
    </submittedName>
</protein>
<dbReference type="Gene3D" id="3.40.50.300">
    <property type="entry name" value="P-loop containing nucleotide triphosphate hydrolases"/>
    <property type="match status" value="2"/>
</dbReference>
<dbReference type="RefSeq" id="WP_117002890.1">
    <property type="nucleotide sequence ID" value="NZ_BMJS01000017.1"/>
</dbReference>
<evidence type="ECO:0000313" key="3">
    <source>
        <dbReference type="EMBL" id="GGF99543.1"/>
    </source>
</evidence>
<dbReference type="InterPro" id="IPR007409">
    <property type="entry name" value="Restrct_endonuc_type1_HsdR_N"/>
</dbReference>
<dbReference type="CDD" id="cd18032">
    <property type="entry name" value="DEXHc_RE_I_III_res"/>
    <property type="match status" value="1"/>
</dbReference>
<evidence type="ECO:0000256" key="1">
    <source>
        <dbReference type="SAM" id="Coils"/>
    </source>
</evidence>
<dbReference type="PANTHER" id="PTHR47396:SF1">
    <property type="entry name" value="ATP-DEPENDENT HELICASE IRC3-RELATED"/>
    <property type="match status" value="1"/>
</dbReference>
<dbReference type="Pfam" id="PF08463">
    <property type="entry name" value="EcoEI_R_C"/>
    <property type="match status" value="1"/>
</dbReference>
<reference evidence="3" key="1">
    <citation type="journal article" date="2014" name="Int. J. Syst. Evol. Microbiol.">
        <title>Complete genome sequence of Corynebacterium casei LMG S-19264T (=DSM 44701T), isolated from a smear-ripened cheese.</title>
        <authorList>
            <consortium name="US DOE Joint Genome Institute (JGI-PGF)"/>
            <person name="Walter F."/>
            <person name="Albersmeier A."/>
            <person name="Kalinowski J."/>
            <person name="Ruckert C."/>
        </authorList>
    </citation>
    <scope>NUCLEOTIDE SEQUENCE</scope>
    <source>
        <strain evidence="3">CGMCC 1.15758</strain>
    </source>
</reference>
<dbReference type="OrthoDB" id="9804086at2"/>
<dbReference type="Pfam" id="PF04851">
    <property type="entry name" value="ResIII"/>
    <property type="match status" value="1"/>
</dbReference>
<dbReference type="InterPro" id="IPR006935">
    <property type="entry name" value="Helicase/UvrB_N"/>
</dbReference>
<keyword evidence="3" id="KW-0067">ATP-binding</keyword>
<dbReference type="GO" id="GO:0003677">
    <property type="term" value="F:DNA binding"/>
    <property type="evidence" value="ECO:0007669"/>
    <property type="project" value="UniProtKB-KW"/>
</dbReference>
<dbReference type="Gene3D" id="3.90.1570.30">
    <property type="match status" value="1"/>
</dbReference>
<dbReference type="GO" id="GO:0004386">
    <property type="term" value="F:helicase activity"/>
    <property type="evidence" value="ECO:0007669"/>
    <property type="project" value="UniProtKB-KW"/>
</dbReference>
<dbReference type="GO" id="GO:0009307">
    <property type="term" value="P:DNA restriction-modification system"/>
    <property type="evidence" value="ECO:0007669"/>
    <property type="project" value="UniProtKB-KW"/>
</dbReference>
<dbReference type="SMART" id="SM00487">
    <property type="entry name" value="DEXDc"/>
    <property type="match status" value="1"/>
</dbReference>
<evidence type="ECO:0000313" key="4">
    <source>
        <dbReference type="Proteomes" id="UP000636949"/>
    </source>
</evidence>
<dbReference type="InterPro" id="IPR014001">
    <property type="entry name" value="Helicase_ATP-bd"/>
</dbReference>
<dbReference type="EMBL" id="BMJS01000017">
    <property type="protein sequence ID" value="GGF99543.1"/>
    <property type="molecule type" value="Genomic_DNA"/>
</dbReference>
<keyword evidence="1" id="KW-0175">Coiled coil</keyword>
<dbReference type="Pfam" id="PF13643">
    <property type="entry name" value="DUF4145"/>
    <property type="match status" value="1"/>
</dbReference>
<keyword evidence="3" id="KW-0347">Helicase</keyword>
<dbReference type="CDD" id="cd18799">
    <property type="entry name" value="SF2_C_EcoAI-like"/>
    <property type="match status" value="1"/>
</dbReference>
<accession>A0A8J3E8Z1</accession>
<proteinExistence type="predicted"/>
<dbReference type="InterPro" id="IPR050742">
    <property type="entry name" value="Helicase_Restrict-Modif_Enz"/>
</dbReference>
<dbReference type="InterPro" id="IPR013670">
    <property type="entry name" value="EcoEI_R_C_dom"/>
</dbReference>
<comment type="caution">
    <text evidence="3">The sequence shown here is derived from an EMBL/GenBank/DDBJ whole genome shotgun (WGS) entry which is preliminary data.</text>
</comment>